<evidence type="ECO:0000256" key="3">
    <source>
        <dbReference type="ARBA" id="ARBA00022833"/>
    </source>
</evidence>
<dbReference type="GO" id="GO:0008270">
    <property type="term" value="F:zinc ion binding"/>
    <property type="evidence" value="ECO:0007669"/>
    <property type="project" value="UniProtKB-KW"/>
</dbReference>
<protein>
    <submittedName>
        <fullName evidence="5">Zinc-binding domain-containing protein</fullName>
    </submittedName>
</protein>
<sequence>MAGKKNRSKGKKKGPAQNLADLPSQMVYPHLHGRVVEALLPDVLDPEPWFVHEPGTRENRKETFIVGRFSCPNQSCRKAGWTTGKVCIHITSYANSGYRAIVWSQRCKLCDTMGILALDEQSYIDRVAFRLKKWAGLVVPAVPYVKRGTPPHLSDFCEACIAGFCERGVLSLSTSMNALRLG</sequence>
<accession>A0AAJ0HCN9</accession>
<proteinExistence type="predicted"/>
<dbReference type="SMART" id="SM01328">
    <property type="entry name" value="zf-3CxxC"/>
    <property type="match status" value="1"/>
</dbReference>
<reference evidence="5" key="1">
    <citation type="journal article" date="2023" name="Mol. Phylogenet. Evol.">
        <title>Genome-scale phylogeny and comparative genomics of the fungal order Sordariales.</title>
        <authorList>
            <person name="Hensen N."/>
            <person name="Bonometti L."/>
            <person name="Westerberg I."/>
            <person name="Brannstrom I.O."/>
            <person name="Guillou S."/>
            <person name="Cros-Aarteil S."/>
            <person name="Calhoun S."/>
            <person name="Haridas S."/>
            <person name="Kuo A."/>
            <person name="Mondo S."/>
            <person name="Pangilinan J."/>
            <person name="Riley R."/>
            <person name="LaButti K."/>
            <person name="Andreopoulos B."/>
            <person name="Lipzen A."/>
            <person name="Chen C."/>
            <person name="Yan M."/>
            <person name="Daum C."/>
            <person name="Ng V."/>
            <person name="Clum A."/>
            <person name="Steindorff A."/>
            <person name="Ohm R.A."/>
            <person name="Martin F."/>
            <person name="Silar P."/>
            <person name="Natvig D.O."/>
            <person name="Lalanne C."/>
            <person name="Gautier V."/>
            <person name="Ament-Velasquez S.L."/>
            <person name="Kruys A."/>
            <person name="Hutchinson M.I."/>
            <person name="Powell A.J."/>
            <person name="Barry K."/>
            <person name="Miller A.N."/>
            <person name="Grigoriev I.V."/>
            <person name="Debuchy R."/>
            <person name="Gladieux P."/>
            <person name="Hiltunen Thoren M."/>
            <person name="Johannesson H."/>
        </authorList>
    </citation>
    <scope>NUCLEOTIDE SEQUENCE</scope>
    <source>
        <strain evidence="5">CBS 955.72</strain>
    </source>
</reference>
<feature type="domain" description="3CxxC-type" evidence="4">
    <location>
        <begin position="64"/>
        <end position="163"/>
    </location>
</feature>
<organism evidence="5 6">
    <name type="scientific">Lasiosphaeria hispida</name>
    <dbReference type="NCBI Taxonomy" id="260671"/>
    <lineage>
        <taxon>Eukaryota</taxon>
        <taxon>Fungi</taxon>
        <taxon>Dikarya</taxon>
        <taxon>Ascomycota</taxon>
        <taxon>Pezizomycotina</taxon>
        <taxon>Sordariomycetes</taxon>
        <taxon>Sordariomycetidae</taxon>
        <taxon>Sordariales</taxon>
        <taxon>Lasiosphaeriaceae</taxon>
        <taxon>Lasiosphaeria</taxon>
    </lineage>
</organism>
<name>A0AAJ0HCN9_9PEZI</name>
<dbReference type="InterPro" id="IPR027377">
    <property type="entry name" value="ZAR1/RTP1-5-like_Znf-3CxxC"/>
</dbReference>
<evidence type="ECO:0000256" key="1">
    <source>
        <dbReference type="ARBA" id="ARBA00022723"/>
    </source>
</evidence>
<keyword evidence="1" id="KW-0479">Metal-binding</keyword>
<keyword evidence="6" id="KW-1185">Reference proteome</keyword>
<dbReference type="Pfam" id="PF13695">
    <property type="entry name" value="Zn_ribbon_3CxxC"/>
    <property type="match status" value="1"/>
</dbReference>
<comment type="caution">
    <text evidence="5">The sequence shown here is derived from an EMBL/GenBank/DDBJ whole genome shotgun (WGS) entry which is preliminary data.</text>
</comment>
<dbReference type="AlphaFoldDB" id="A0AAJ0HCN9"/>
<dbReference type="Proteomes" id="UP001275084">
    <property type="component" value="Unassembled WGS sequence"/>
</dbReference>
<evidence type="ECO:0000313" key="5">
    <source>
        <dbReference type="EMBL" id="KAK3347153.1"/>
    </source>
</evidence>
<keyword evidence="3" id="KW-0862">Zinc</keyword>
<evidence type="ECO:0000313" key="6">
    <source>
        <dbReference type="Proteomes" id="UP001275084"/>
    </source>
</evidence>
<evidence type="ECO:0000256" key="2">
    <source>
        <dbReference type="ARBA" id="ARBA00022771"/>
    </source>
</evidence>
<dbReference type="EMBL" id="JAUIQD010000006">
    <property type="protein sequence ID" value="KAK3347153.1"/>
    <property type="molecule type" value="Genomic_DNA"/>
</dbReference>
<keyword evidence="2" id="KW-0863">Zinc-finger</keyword>
<gene>
    <name evidence="5" type="ORF">B0T25DRAFT_553768</name>
</gene>
<evidence type="ECO:0000259" key="4">
    <source>
        <dbReference type="SMART" id="SM01328"/>
    </source>
</evidence>
<reference evidence="5" key="2">
    <citation type="submission" date="2023-06" db="EMBL/GenBank/DDBJ databases">
        <authorList>
            <consortium name="Lawrence Berkeley National Laboratory"/>
            <person name="Haridas S."/>
            <person name="Hensen N."/>
            <person name="Bonometti L."/>
            <person name="Westerberg I."/>
            <person name="Brannstrom I.O."/>
            <person name="Guillou S."/>
            <person name="Cros-Aarteil S."/>
            <person name="Calhoun S."/>
            <person name="Kuo A."/>
            <person name="Mondo S."/>
            <person name="Pangilinan J."/>
            <person name="Riley R."/>
            <person name="Labutti K."/>
            <person name="Andreopoulos B."/>
            <person name="Lipzen A."/>
            <person name="Chen C."/>
            <person name="Yanf M."/>
            <person name="Daum C."/>
            <person name="Ng V."/>
            <person name="Clum A."/>
            <person name="Steindorff A."/>
            <person name="Ohm R."/>
            <person name="Martin F."/>
            <person name="Silar P."/>
            <person name="Natvig D."/>
            <person name="Lalanne C."/>
            <person name="Gautier V."/>
            <person name="Ament-Velasquez S.L."/>
            <person name="Kruys A."/>
            <person name="Hutchinson M.I."/>
            <person name="Powell A.J."/>
            <person name="Barry K."/>
            <person name="Miller A.N."/>
            <person name="Grigoriev I.V."/>
            <person name="Debuchy R."/>
            <person name="Gladieux P."/>
            <person name="Thoren M.H."/>
            <person name="Johannesson H."/>
        </authorList>
    </citation>
    <scope>NUCLEOTIDE SEQUENCE</scope>
    <source>
        <strain evidence="5">CBS 955.72</strain>
    </source>
</reference>